<feature type="transmembrane region" description="Helical" evidence="2">
    <location>
        <begin position="166"/>
        <end position="186"/>
    </location>
</feature>
<accession>A0A1F5IR39</accession>
<keyword evidence="2" id="KW-0812">Transmembrane</keyword>
<evidence type="ECO:0000256" key="1">
    <source>
        <dbReference type="SAM" id="MobiDB-lite"/>
    </source>
</evidence>
<sequence>MWVKILLLFFVFSFLFKTDNSFDQDLGRHIKLGEIIWQTKQVPATNLFSYTNPDFPFVNTHWLFEIFVFLGQQTIELEALLVLKVIILLASVFLILKIVPKENRALLLPIGFIFLHVLRERTELRPEIFSFLFTAVTYYILNDFLVRAKSRTYLNTIYLLPIIQLLWINTHIYFFVGLVLQAIFLLHLGYQKLRFHPKGGNTKLMGIIFCLSVMASLINPAGLAGLLYPLNVTQNYGYTIVENQTMFLLESINFRDPNFLFVKISSLLIALSIIVVCLSSLRRQGSNYQNSAMDSRRSLPRATTRGGNDKGDGNCLKNILISLFGLTLALMNVRSFPYLVFLSLPAVLQNSGSIKSSFIKILVFIFGILLILESYLYLNGEYYKSRDDGNKPGLVVTESGKAALDFVLENNLPSTIYNNFDIGSYIIYRGYPKYQVFVDGRPEAYPKEFFQQVYVPAQSGYPRFKELESKYGFKTIIFSITDQTPWGKAFLVSVVKDSDWKTVYLDDFIIVLVKSDVLALQGRTLQALDLSKLDPNTYSFKSYLSYLRLSLFLLQTGNTQSAEKFAKVGLSLSPKSPLGNALFGTNISSKFFW</sequence>
<proteinExistence type="predicted"/>
<dbReference type="Proteomes" id="UP000176336">
    <property type="component" value="Unassembled WGS sequence"/>
</dbReference>
<reference evidence="3 4" key="1">
    <citation type="journal article" date="2016" name="Nat. Commun.">
        <title>Thousands of microbial genomes shed light on interconnected biogeochemical processes in an aquifer system.</title>
        <authorList>
            <person name="Anantharaman K."/>
            <person name="Brown C.T."/>
            <person name="Hug L.A."/>
            <person name="Sharon I."/>
            <person name="Castelle C.J."/>
            <person name="Probst A.J."/>
            <person name="Thomas B.C."/>
            <person name="Singh A."/>
            <person name="Wilkins M.J."/>
            <person name="Karaoz U."/>
            <person name="Brodie E.L."/>
            <person name="Williams K.H."/>
            <person name="Hubbard S.S."/>
            <person name="Banfield J.F."/>
        </authorList>
    </citation>
    <scope>NUCLEOTIDE SEQUENCE [LARGE SCALE GENOMIC DNA]</scope>
</reference>
<keyword evidence="2" id="KW-1133">Transmembrane helix</keyword>
<feature type="transmembrane region" description="Helical" evidence="2">
    <location>
        <begin position="128"/>
        <end position="146"/>
    </location>
</feature>
<evidence type="ECO:0000313" key="3">
    <source>
        <dbReference type="EMBL" id="OGE18833.1"/>
    </source>
</evidence>
<comment type="caution">
    <text evidence="3">The sequence shown here is derived from an EMBL/GenBank/DDBJ whole genome shotgun (WGS) entry which is preliminary data.</text>
</comment>
<evidence type="ECO:0008006" key="5">
    <source>
        <dbReference type="Google" id="ProtNLM"/>
    </source>
</evidence>
<name>A0A1F5IR39_9BACT</name>
<evidence type="ECO:0000256" key="2">
    <source>
        <dbReference type="SAM" id="Phobius"/>
    </source>
</evidence>
<dbReference type="EMBL" id="MFCR01000008">
    <property type="protein sequence ID" value="OGE18833.1"/>
    <property type="molecule type" value="Genomic_DNA"/>
</dbReference>
<protein>
    <recommendedName>
        <fullName evidence="5">Glycosyltransferase RgtA/B/C/D-like domain-containing protein</fullName>
    </recommendedName>
</protein>
<gene>
    <name evidence="3" type="ORF">A2871_02460</name>
</gene>
<organism evidence="3 4">
    <name type="scientific">Candidatus Daviesbacteria bacterium RIFCSPHIGHO2_01_FULL_41_23</name>
    <dbReference type="NCBI Taxonomy" id="1797764"/>
    <lineage>
        <taxon>Bacteria</taxon>
        <taxon>Candidatus Daviesiibacteriota</taxon>
    </lineage>
</organism>
<feature type="transmembrane region" description="Helical" evidence="2">
    <location>
        <begin position="79"/>
        <end position="99"/>
    </location>
</feature>
<feature type="region of interest" description="Disordered" evidence="1">
    <location>
        <begin position="289"/>
        <end position="309"/>
    </location>
</feature>
<keyword evidence="2" id="KW-0472">Membrane</keyword>
<feature type="transmembrane region" description="Helical" evidence="2">
    <location>
        <begin position="207"/>
        <end position="228"/>
    </location>
</feature>
<dbReference type="AlphaFoldDB" id="A0A1F5IR39"/>
<feature type="transmembrane region" description="Helical" evidence="2">
    <location>
        <begin position="358"/>
        <end position="378"/>
    </location>
</feature>
<feature type="transmembrane region" description="Helical" evidence="2">
    <location>
        <begin position="259"/>
        <end position="281"/>
    </location>
</feature>
<evidence type="ECO:0000313" key="4">
    <source>
        <dbReference type="Proteomes" id="UP000176336"/>
    </source>
</evidence>
<feature type="transmembrane region" description="Helical" evidence="2">
    <location>
        <begin position="319"/>
        <end position="338"/>
    </location>
</feature>